<dbReference type="EMBL" id="CAUJNA010003236">
    <property type="protein sequence ID" value="CAJ1396584.1"/>
    <property type="molecule type" value="Genomic_DNA"/>
</dbReference>
<dbReference type="AlphaFoldDB" id="A0AA36IZX2"/>
<comment type="caution">
    <text evidence="3">The sequence shown here is derived from an EMBL/GenBank/DDBJ whole genome shotgun (WGS) entry which is preliminary data.</text>
</comment>
<gene>
    <name evidence="3" type="ORF">EVOR1521_LOCUS20785</name>
</gene>
<keyword evidence="2" id="KW-1133">Transmembrane helix</keyword>
<feature type="transmembrane region" description="Helical" evidence="2">
    <location>
        <begin position="123"/>
        <end position="144"/>
    </location>
</feature>
<keyword evidence="2" id="KW-0472">Membrane</keyword>
<name>A0AA36IZX2_9DINO</name>
<dbReference type="Proteomes" id="UP001178507">
    <property type="component" value="Unassembled WGS sequence"/>
</dbReference>
<accession>A0AA36IZX2</accession>
<keyword evidence="4" id="KW-1185">Reference proteome</keyword>
<protein>
    <submittedName>
        <fullName evidence="3">Uncharacterized protein</fullName>
    </submittedName>
</protein>
<keyword evidence="2" id="KW-0812">Transmembrane</keyword>
<evidence type="ECO:0000256" key="1">
    <source>
        <dbReference type="SAM" id="MobiDB-lite"/>
    </source>
</evidence>
<evidence type="ECO:0000256" key="2">
    <source>
        <dbReference type="SAM" id="Phobius"/>
    </source>
</evidence>
<sequence length="512" mass="58027">MPRPNEGRQGWFGWLRGFRTSYDKVPSMVETSVQTERTRSTVPIPRPRTIRLPGPEDAQEEGEIGYSSPDFRAQVAAAKLMGILWAKEPSQVRLDQSLYGAAFVLPQIARSAGWPKMLRVLVIKTWVVLFLNYAVQFAVLYMIAKENMVWDLFSGQMYLCDFGRDAESCPDGPNCIGPGGTVFTNTRYYGWGQWSTRTYARDAFKAMFPEFSPEISKYSDPGEYGVESSTCRVLCCALFIVTVLSDLLGSFNLAFIMNSVPSQDDLWIDWDPPGGDWASKEYAKKVTGSNEMDFVKLKIAGMPFHWKVLNWLLILFLAPQGMCRPLAAFGGLWLPKLCLWKVTTEAGICFLMETQGIEDVVVNSVALSFILQIDELLCQEMMNEKVHQILAKLEVHLLDEGDNIHDLERMTDQGLYEKNQQEIVGRWNPRDLWSLVPMKLLTVGAITWGFVYRYYATNCVHNEADGLVSKPLGLPVSTNLPVSSAFLQSFFPPPREEKFFWSMPPIPDHVQR</sequence>
<evidence type="ECO:0000313" key="4">
    <source>
        <dbReference type="Proteomes" id="UP001178507"/>
    </source>
</evidence>
<reference evidence="3" key="1">
    <citation type="submission" date="2023-08" db="EMBL/GenBank/DDBJ databases">
        <authorList>
            <person name="Chen Y."/>
            <person name="Shah S."/>
            <person name="Dougan E. K."/>
            <person name="Thang M."/>
            <person name="Chan C."/>
        </authorList>
    </citation>
    <scope>NUCLEOTIDE SEQUENCE</scope>
</reference>
<organism evidence="3 4">
    <name type="scientific">Effrenium voratum</name>
    <dbReference type="NCBI Taxonomy" id="2562239"/>
    <lineage>
        <taxon>Eukaryota</taxon>
        <taxon>Sar</taxon>
        <taxon>Alveolata</taxon>
        <taxon>Dinophyceae</taxon>
        <taxon>Suessiales</taxon>
        <taxon>Symbiodiniaceae</taxon>
        <taxon>Effrenium</taxon>
    </lineage>
</organism>
<evidence type="ECO:0000313" key="3">
    <source>
        <dbReference type="EMBL" id="CAJ1396584.1"/>
    </source>
</evidence>
<proteinExistence type="predicted"/>
<feature type="region of interest" description="Disordered" evidence="1">
    <location>
        <begin position="35"/>
        <end position="64"/>
    </location>
</feature>